<feature type="signal peptide" evidence="1">
    <location>
        <begin position="1"/>
        <end position="20"/>
    </location>
</feature>
<protein>
    <submittedName>
        <fullName evidence="2">Uncharacterized protein</fullName>
    </submittedName>
</protein>
<evidence type="ECO:0000256" key="1">
    <source>
        <dbReference type="SAM" id="SignalP"/>
    </source>
</evidence>
<comment type="caution">
    <text evidence="2">The sequence shown here is derived from an EMBL/GenBank/DDBJ whole genome shotgun (WGS) entry which is preliminary data.</text>
</comment>
<keyword evidence="1" id="KW-0732">Signal</keyword>
<dbReference type="Proteomes" id="UP000239872">
    <property type="component" value="Unassembled WGS sequence"/>
</dbReference>
<proteinExistence type="predicted"/>
<dbReference type="RefSeq" id="WP_105040229.1">
    <property type="nucleotide sequence ID" value="NZ_PPSL01000004.1"/>
</dbReference>
<reference evidence="2 3" key="1">
    <citation type="submission" date="2018-01" db="EMBL/GenBank/DDBJ databases">
        <title>A novel member of the phylum Bacteroidetes isolated from glacier ice.</title>
        <authorList>
            <person name="Liu Q."/>
            <person name="Xin Y.-H."/>
        </authorList>
    </citation>
    <scope>NUCLEOTIDE SEQUENCE [LARGE SCALE GENOMIC DNA]</scope>
    <source>
        <strain evidence="2 3">RB1R16</strain>
    </source>
</reference>
<organism evidence="2 3">
    <name type="scientific">Flavipsychrobacter stenotrophus</name>
    <dbReference type="NCBI Taxonomy" id="2077091"/>
    <lineage>
        <taxon>Bacteria</taxon>
        <taxon>Pseudomonadati</taxon>
        <taxon>Bacteroidota</taxon>
        <taxon>Chitinophagia</taxon>
        <taxon>Chitinophagales</taxon>
        <taxon>Chitinophagaceae</taxon>
        <taxon>Flavipsychrobacter</taxon>
    </lineage>
</organism>
<feature type="chain" id="PRO_5015572625" evidence="1">
    <location>
        <begin position="21"/>
        <end position="216"/>
    </location>
</feature>
<evidence type="ECO:0000313" key="2">
    <source>
        <dbReference type="EMBL" id="PQJ10220.1"/>
    </source>
</evidence>
<accession>A0A2S7STG4</accession>
<gene>
    <name evidence="2" type="ORF">CJD36_016150</name>
</gene>
<sequence length="216" mass="25195">MKKVFILITLIFLLPNCSFAQSMDEQMFQSICMNLIHQDSFNTIAQKLKNKVVLVADPVSGYQWIKYIDTSDSKTTTVFDSYSKNDRINILSGQSFPYLPLADTIYIVDTNGFLNNEYSFESGGHFFKIALHNYDLYGIGDGNKMKYKKIYKQFVDNTNTRHLFLHRVRMYQNLLTLSFVFIRQIDGEYKFPFKLKSCELILGKPGYSDSLFYFLD</sequence>
<dbReference type="AlphaFoldDB" id="A0A2S7STG4"/>
<keyword evidence="3" id="KW-1185">Reference proteome</keyword>
<evidence type="ECO:0000313" key="3">
    <source>
        <dbReference type="Proteomes" id="UP000239872"/>
    </source>
</evidence>
<name>A0A2S7STG4_9BACT</name>
<dbReference type="EMBL" id="PPSL01000004">
    <property type="protein sequence ID" value="PQJ10220.1"/>
    <property type="molecule type" value="Genomic_DNA"/>
</dbReference>